<proteinExistence type="predicted"/>
<feature type="compositionally biased region" description="Basic and acidic residues" evidence="1">
    <location>
        <begin position="105"/>
        <end position="116"/>
    </location>
</feature>
<name>A0A9N7VU60_PLEPL</name>
<dbReference type="AlphaFoldDB" id="A0A9N7VU60"/>
<feature type="compositionally biased region" description="Low complexity" evidence="1">
    <location>
        <begin position="89"/>
        <end position="102"/>
    </location>
</feature>
<dbReference type="EMBL" id="CADEAL010004427">
    <property type="protein sequence ID" value="CAB1459352.1"/>
    <property type="molecule type" value="Genomic_DNA"/>
</dbReference>
<evidence type="ECO:0000313" key="3">
    <source>
        <dbReference type="Proteomes" id="UP001153269"/>
    </source>
</evidence>
<organism evidence="2 3">
    <name type="scientific">Pleuronectes platessa</name>
    <name type="common">European plaice</name>
    <dbReference type="NCBI Taxonomy" id="8262"/>
    <lineage>
        <taxon>Eukaryota</taxon>
        <taxon>Metazoa</taxon>
        <taxon>Chordata</taxon>
        <taxon>Craniata</taxon>
        <taxon>Vertebrata</taxon>
        <taxon>Euteleostomi</taxon>
        <taxon>Actinopterygii</taxon>
        <taxon>Neopterygii</taxon>
        <taxon>Teleostei</taxon>
        <taxon>Neoteleostei</taxon>
        <taxon>Acanthomorphata</taxon>
        <taxon>Carangaria</taxon>
        <taxon>Pleuronectiformes</taxon>
        <taxon>Pleuronectoidei</taxon>
        <taxon>Pleuronectidae</taxon>
        <taxon>Pleuronectes</taxon>
    </lineage>
</organism>
<reference evidence="2" key="1">
    <citation type="submission" date="2020-03" db="EMBL/GenBank/DDBJ databases">
        <authorList>
            <person name="Weist P."/>
        </authorList>
    </citation>
    <scope>NUCLEOTIDE SEQUENCE</scope>
</reference>
<protein>
    <submittedName>
        <fullName evidence="2">Uncharacterized protein</fullName>
    </submittedName>
</protein>
<dbReference type="Proteomes" id="UP001153269">
    <property type="component" value="Unassembled WGS sequence"/>
</dbReference>
<evidence type="ECO:0000256" key="1">
    <source>
        <dbReference type="SAM" id="MobiDB-lite"/>
    </source>
</evidence>
<accession>A0A9N7VU60</accession>
<gene>
    <name evidence="2" type="ORF">PLEPLA_LOCUS47189</name>
</gene>
<sequence length="116" mass="12617">MIQALNNTPDYLNLSLSVPKCKDPTWTALRTRQLRVPQFLAAVSTAPGPRPLSSGASLATTQQAAMKTQDQSRPAGTLIHMNKTEGGRSLSEPSFSSSHFPLIQRLDERRAEKEGG</sequence>
<feature type="compositionally biased region" description="Polar residues" evidence="1">
    <location>
        <begin position="54"/>
        <end position="74"/>
    </location>
</feature>
<evidence type="ECO:0000313" key="2">
    <source>
        <dbReference type="EMBL" id="CAB1459352.1"/>
    </source>
</evidence>
<keyword evidence="3" id="KW-1185">Reference proteome</keyword>
<comment type="caution">
    <text evidence="2">The sequence shown here is derived from an EMBL/GenBank/DDBJ whole genome shotgun (WGS) entry which is preliminary data.</text>
</comment>
<feature type="region of interest" description="Disordered" evidence="1">
    <location>
        <begin position="45"/>
        <end position="116"/>
    </location>
</feature>